<dbReference type="Proteomes" id="UP000028702">
    <property type="component" value="Unassembled WGS sequence"/>
</dbReference>
<dbReference type="SUPFAM" id="SSF53474">
    <property type="entry name" value="alpha/beta-Hydrolases"/>
    <property type="match status" value="1"/>
</dbReference>
<keyword evidence="2" id="KW-0378">Hydrolase</keyword>
<keyword evidence="3" id="KW-1185">Reference proteome</keyword>
<dbReference type="EMBL" id="BBIO01000002">
    <property type="protein sequence ID" value="GAK44165.1"/>
    <property type="molecule type" value="Genomic_DNA"/>
</dbReference>
<gene>
    <name evidence="2" type="ORF">M2A_0664</name>
</gene>
<dbReference type="RefSeq" id="WP_045442880.1">
    <property type="nucleotide sequence ID" value="NZ_BBIO01000002.1"/>
</dbReference>
<dbReference type="InterPro" id="IPR000073">
    <property type="entry name" value="AB_hydrolase_1"/>
</dbReference>
<comment type="caution">
    <text evidence="2">The sequence shown here is derived from an EMBL/GenBank/DDBJ whole genome shotgun (WGS) entry which is preliminary data.</text>
</comment>
<dbReference type="InterPro" id="IPR050266">
    <property type="entry name" value="AB_hydrolase_sf"/>
</dbReference>
<sequence>MSFTEFFYTNQEGMRLYARDYGDALAPGVPVLCLPGLTRNSKDFHKLAEHLSKQHRVLCPDFRGRGRSDYCKSWTDYTPQAETRDTFDLMAAAGVPHAAIIGTSRGGLVATLMAAQRPGALKGVVLNDVGPEVAREGITRIMGYAGKMPAPESWDIAAIMLRQMNERHFPTITGPAWHEFAHMTFRDENGKPALDYDSKIGDGLRIGMKLLRGKLPNMWTEFKALYTIPTLVLRGENSDLLSAETVKRMEEVHPRLTAVTVPDRGHAPWLDEPQSLAAIDAFLEELH</sequence>
<protein>
    <submittedName>
        <fullName evidence="2">Alpha/beta hydrolase fold protein</fullName>
    </submittedName>
</protein>
<dbReference type="Pfam" id="PF00561">
    <property type="entry name" value="Abhydrolase_1"/>
    <property type="match status" value="1"/>
</dbReference>
<dbReference type="PRINTS" id="PR00111">
    <property type="entry name" value="ABHYDROLASE"/>
</dbReference>
<feature type="domain" description="AB hydrolase-1" evidence="1">
    <location>
        <begin position="30"/>
        <end position="129"/>
    </location>
</feature>
<name>A0A081B7Z7_9HYPH</name>
<dbReference type="STRING" id="1333998.M2A_0664"/>
<dbReference type="Gene3D" id="3.40.50.1820">
    <property type="entry name" value="alpha/beta hydrolase"/>
    <property type="match status" value="1"/>
</dbReference>
<evidence type="ECO:0000313" key="3">
    <source>
        <dbReference type="Proteomes" id="UP000028702"/>
    </source>
</evidence>
<reference evidence="2 3" key="1">
    <citation type="submission" date="2014-07" db="EMBL/GenBank/DDBJ databases">
        <title>Tepidicaulis marinum gen. nov., sp. nov., a novel marine bacterium denitrifying nitrate to nitrous oxide strictly under microaerobic conditions.</title>
        <authorList>
            <person name="Takeuchi M."/>
            <person name="Yamagishi T."/>
            <person name="Kamagata Y."/>
            <person name="Oshima K."/>
            <person name="Hattori M."/>
            <person name="Katayama T."/>
            <person name="Hanada S."/>
            <person name="Tamaki H."/>
            <person name="Marumo K."/>
            <person name="Maeda H."/>
            <person name="Nedachi M."/>
            <person name="Iwasaki W."/>
            <person name="Suwa Y."/>
            <person name="Sakata S."/>
        </authorList>
    </citation>
    <scope>NUCLEOTIDE SEQUENCE [LARGE SCALE GENOMIC DNA]</scope>
    <source>
        <strain evidence="2 3">MA2</strain>
    </source>
</reference>
<dbReference type="InterPro" id="IPR029058">
    <property type="entry name" value="AB_hydrolase_fold"/>
</dbReference>
<proteinExistence type="predicted"/>
<dbReference type="AlphaFoldDB" id="A0A081B7Z7"/>
<dbReference type="GO" id="GO:0016787">
    <property type="term" value="F:hydrolase activity"/>
    <property type="evidence" value="ECO:0007669"/>
    <property type="project" value="UniProtKB-KW"/>
</dbReference>
<dbReference type="eggNOG" id="COG0596">
    <property type="taxonomic scope" value="Bacteria"/>
</dbReference>
<evidence type="ECO:0000313" key="2">
    <source>
        <dbReference type="EMBL" id="GAK44165.1"/>
    </source>
</evidence>
<evidence type="ECO:0000259" key="1">
    <source>
        <dbReference type="Pfam" id="PF00561"/>
    </source>
</evidence>
<organism evidence="2 3">
    <name type="scientific">Tepidicaulis marinus</name>
    <dbReference type="NCBI Taxonomy" id="1333998"/>
    <lineage>
        <taxon>Bacteria</taxon>
        <taxon>Pseudomonadati</taxon>
        <taxon>Pseudomonadota</taxon>
        <taxon>Alphaproteobacteria</taxon>
        <taxon>Hyphomicrobiales</taxon>
        <taxon>Parvibaculaceae</taxon>
        <taxon>Tepidicaulis</taxon>
    </lineage>
</organism>
<accession>A0A081B7Z7</accession>
<dbReference type="PANTHER" id="PTHR43798">
    <property type="entry name" value="MONOACYLGLYCEROL LIPASE"/>
    <property type="match status" value="1"/>
</dbReference>